<protein>
    <submittedName>
        <fullName evidence="2">Uncharacterized protein</fullName>
    </submittedName>
</protein>
<reference evidence="2" key="1">
    <citation type="journal article" date="2021" name="Proc. Natl. Acad. Sci. U.S.A.">
        <title>A Catalog of Tens of Thousands of Viruses from Human Metagenomes Reveals Hidden Associations with Chronic Diseases.</title>
        <authorList>
            <person name="Tisza M.J."/>
            <person name="Buck C.B."/>
        </authorList>
    </citation>
    <scope>NUCLEOTIDE SEQUENCE</scope>
    <source>
        <strain evidence="2">CtKNZ79</strain>
    </source>
</reference>
<dbReference type="EMBL" id="BK016045">
    <property type="protein sequence ID" value="DAF91124.1"/>
    <property type="molecule type" value="Genomic_DNA"/>
</dbReference>
<name>A0A8S5U9J2_9CAUD</name>
<keyword evidence="1" id="KW-1133">Transmembrane helix</keyword>
<evidence type="ECO:0000256" key="1">
    <source>
        <dbReference type="SAM" id="Phobius"/>
    </source>
</evidence>
<sequence length="217" mass="23410">MILVDTMSLSDIAAVTRGANDENGWGSGWFLIVVLFLFMFGFGGNGFNRQNSGELDRYATAASQQEILFGQQFGQINDRLNNLGNGVCNLGYEMQSNIGQLGKEVALAQAGTNTTIMQTGNNIQSQIAQCCCENRLATANLSAQIDRQTCDITTAIHAEGEQTRALMQANEIQQLRDKVSALEADNRMYGVVRYPNGYTYTAGPSPFCGCNSGCGCA</sequence>
<keyword evidence="1" id="KW-0812">Transmembrane</keyword>
<proteinExistence type="predicted"/>
<feature type="transmembrane region" description="Helical" evidence="1">
    <location>
        <begin position="28"/>
        <end position="47"/>
    </location>
</feature>
<evidence type="ECO:0000313" key="2">
    <source>
        <dbReference type="EMBL" id="DAF91124.1"/>
    </source>
</evidence>
<keyword evidence="1" id="KW-0472">Membrane</keyword>
<accession>A0A8S5U9J2</accession>
<organism evidence="2">
    <name type="scientific">Siphoviridae sp. ctKNZ79</name>
    <dbReference type="NCBI Taxonomy" id="2825440"/>
    <lineage>
        <taxon>Viruses</taxon>
        <taxon>Duplodnaviria</taxon>
        <taxon>Heunggongvirae</taxon>
        <taxon>Uroviricota</taxon>
        <taxon>Caudoviricetes</taxon>
    </lineage>
</organism>